<gene>
    <name evidence="2" type="ORF">PLEPLA_LOCUS12924</name>
</gene>
<dbReference type="Proteomes" id="UP001153269">
    <property type="component" value="Unassembled WGS sequence"/>
</dbReference>
<feature type="region of interest" description="Disordered" evidence="1">
    <location>
        <begin position="61"/>
        <end position="100"/>
    </location>
</feature>
<dbReference type="EMBL" id="CADEAL010000773">
    <property type="protein sequence ID" value="CAB1424994.1"/>
    <property type="molecule type" value="Genomic_DNA"/>
</dbReference>
<name>A0A9N7U787_PLEPL</name>
<proteinExistence type="predicted"/>
<dbReference type="AlphaFoldDB" id="A0A9N7U787"/>
<reference evidence="2" key="1">
    <citation type="submission" date="2020-03" db="EMBL/GenBank/DDBJ databases">
        <authorList>
            <person name="Weist P."/>
        </authorList>
    </citation>
    <scope>NUCLEOTIDE SEQUENCE</scope>
</reference>
<feature type="compositionally biased region" description="Basic and acidic residues" evidence="1">
    <location>
        <begin position="69"/>
        <end position="84"/>
    </location>
</feature>
<evidence type="ECO:0000313" key="3">
    <source>
        <dbReference type="Proteomes" id="UP001153269"/>
    </source>
</evidence>
<feature type="non-terminal residue" evidence="2">
    <location>
        <position position="1"/>
    </location>
</feature>
<evidence type="ECO:0000313" key="2">
    <source>
        <dbReference type="EMBL" id="CAB1424994.1"/>
    </source>
</evidence>
<evidence type="ECO:0000256" key="1">
    <source>
        <dbReference type="SAM" id="MobiDB-lite"/>
    </source>
</evidence>
<accession>A0A9N7U787</accession>
<organism evidence="2 3">
    <name type="scientific">Pleuronectes platessa</name>
    <name type="common">European plaice</name>
    <dbReference type="NCBI Taxonomy" id="8262"/>
    <lineage>
        <taxon>Eukaryota</taxon>
        <taxon>Metazoa</taxon>
        <taxon>Chordata</taxon>
        <taxon>Craniata</taxon>
        <taxon>Vertebrata</taxon>
        <taxon>Euteleostomi</taxon>
        <taxon>Actinopterygii</taxon>
        <taxon>Neopterygii</taxon>
        <taxon>Teleostei</taxon>
        <taxon>Neoteleostei</taxon>
        <taxon>Acanthomorphata</taxon>
        <taxon>Carangaria</taxon>
        <taxon>Pleuronectiformes</taxon>
        <taxon>Pleuronectoidei</taxon>
        <taxon>Pleuronectidae</taxon>
        <taxon>Pleuronectes</taxon>
    </lineage>
</organism>
<protein>
    <submittedName>
        <fullName evidence="2">Uncharacterized protein</fullName>
    </submittedName>
</protein>
<keyword evidence="3" id="KW-1185">Reference proteome</keyword>
<sequence length="122" mass="13417">RAPARAGLEVEAGRKQHWSSRLGVGVGNNPTLSAKIGHNGQTKINEVESCMMLLVPMKSNQGRASGHTLAKEGQKEIQEKENHRRSQAQRASTGIGMETMKQHVCVTKDITIPERARRAKHT</sequence>
<comment type="caution">
    <text evidence="2">The sequence shown here is derived from an EMBL/GenBank/DDBJ whole genome shotgun (WGS) entry which is preliminary data.</text>
</comment>